<dbReference type="PRINTS" id="PR00039">
    <property type="entry name" value="HTHLYSR"/>
</dbReference>
<feature type="domain" description="HTH lysR-type" evidence="5">
    <location>
        <begin position="6"/>
        <end position="63"/>
    </location>
</feature>
<dbReference type="GO" id="GO:0043565">
    <property type="term" value="F:sequence-specific DNA binding"/>
    <property type="evidence" value="ECO:0007669"/>
    <property type="project" value="TreeGrafter"/>
</dbReference>
<dbReference type="RefSeq" id="WP_176304502.1">
    <property type="nucleotide sequence ID" value="NZ_JABWCV010000023.1"/>
</dbReference>
<dbReference type="SUPFAM" id="SSF46785">
    <property type="entry name" value="Winged helix' DNA-binding domain"/>
    <property type="match status" value="1"/>
</dbReference>
<gene>
    <name evidence="6" type="ORF">HUO07_16725</name>
</gene>
<dbReference type="InterPro" id="IPR036388">
    <property type="entry name" value="WH-like_DNA-bd_sf"/>
</dbReference>
<keyword evidence="7" id="KW-1185">Reference proteome</keyword>
<proteinExistence type="inferred from homology"/>
<evidence type="ECO:0000256" key="3">
    <source>
        <dbReference type="ARBA" id="ARBA00023125"/>
    </source>
</evidence>
<protein>
    <submittedName>
        <fullName evidence="6">LysR family transcriptional regulator</fullName>
    </submittedName>
</protein>
<dbReference type="PANTHER" id="PTHR30537:SF26">
    <property type="entry name" value="GLYCINE CLEAVAGE SYSTEM TRANSCRIPTIONAL ACTIVATOR"/>
    <property type="match status" value="1"/>
</dbReference>
<evidence type="ECO:0000313" key="6">
    <source>
        <dbReference type="EMBL" id="NVF15802.1"/>
    </source>
</evidence>
<keyword evidence="2" id="KW-0805">Transcription regulation</keyword>
<comment type="caution">
    <text evidence="6">The sequence shown here is derived from an EMBL/GenBank/DDBJ whole genome shotgun (WGS) entry which is preliminary data.</text>
</comment>
<dbReference type="Pfam" id="PF00126">
    <property type="entry name" value="HTH_1"/>
    <property type="match status" value="1"/>
</dbReference>
<dbReference type="AlphaFoldDB" id="A0A7Y6RF43"/>
<dbReference type="Gene3D" id="3.40.190.10">
    <property type="entry name" value="Periplasmic binding protein-like II"/>
    <property type="match status" value="2"/>
</dbReference>
<reference evidence="6 7" key="1">
    <citation type="submission" date="2020-06" db="EMBL/GenBank/DDBJ databases">
        <title>Halomonas sp. QX-1 draft genome sequence.</title>
        <authorList>
            <person name="Qiu X."/>
        </authorList>
    </citation>
    <scope>NUCLEOTIDE SEQUENCE [LARGE SCALE GENOMIC DNA]</scope>
    <source>
        <strain evidence="6 7">QX-1</strain>
    </source>
</reference>
<dbReference type="GO" id="GO:0006351">
    <property type="term" value="P:DNA-templated transcription"/>
    <property type="evidence" value="ECO:0007669"/>
    <property type="project" value="TreeGrafter"/>
</dbReference>
<dbReference type="Pfam" id="PF03466">
    <property type="entry name" value="LysR_substrate"/>
    <property type="match status" value="1"/>
</dbReference>
<evidence type="ECO:0000256" key="2">
    <source>
        <dbReference type="ARBA" id="ARBA00023015"/>
    </source>
</evidence>
<dbReference type="InterPro" id="IPR000847">
    <property type="entry name" value="LysR_HTH_N"/>
</dbReference>
<dbReference type="PROSITE" id="PS50931">
    <property type="entry name" value="HTH_LYSR"/>
    <property type="match status" value="1"/>
</dbReference>
<dbReference type="EMBL" id="JABWCV010000023">
    <property type="protein sequence ID" value="NVF15802.1"/>
    <property type="molecule type" value="Genomic_DNA"/>
</dbReference>
<accession>A0A7Y6RF43</accession>
<dbReference type="InterPro" id="IPR005119">
    <property type="entry name" value="LysR_subst-bd"/>
</dbReference>
<dbReference type="PANTHER" id="PTHR30537">
    <property type="entry name" value="HTH-TYPE TRANSCRIPTIONAL REGULATOR"/>
    <property type="match status" value="1"/>
</dbReference>
<evidence type="ECO:0000256" key="1">
    <source>
        <dbReference type="ARBA" id="ARBA00009437"/>
    </source>
</evidence>
<evidence type="ECO:0000259" key="5">
    <source>
        <dbReference type="PROSITE" id="PS50931"/>
    </source>
</evidence>
<evidence type="ECO:0000313" key="7">
    <source>
        <dbReference type="Proteomes" id="UP000589984"/>
    </source>
</evidence>
<dbReference type="Proteomes" id="UP000589984">
    <property type="component" value="Unassembled WGS sequence"/>
</dbReference>
<dbReference type="InterPro" id="IPR036390">
    <property type="entry name" value="WH_DNA-bd_sf"/>
</dbReference>
<keyword evidence="4" id="KW-0804">Transcription</keyword>
<organism evidence="6 7">
    <name type="scientific">Vreelandella maris</name>
    <dbReference type="NCBI Taxonomy" id="2729617"/>
    <lineage>
        <taxon>Bacteria</taxon>
        <taxon>Pseudomonadati</taxon>
        <taxon>Pseudomonadota</taxon>
        <taxon>Gammaproteobacteria</taxon>
        <taxon>Oceanospirillales</taxon>
        <taxon>Halomonadaceae</taxon>
        <taxon>Vreelandella</taxon>
    </lineage>
</organism>
<dbReference type="SUPFAM" id="SSF53850">
    <property type="entry name" value="Periplasmic binding protein-like II"/>
    <property type="match status" value="1"/>
</dbReference>
<dbReference type="GO" id="GO:0003700">
    <property type="term" value="F:DNA-binding transcription factor activity"/>
    <property type="evidence" value="ECO:0007669"/>
    <property type="project" value="InterPro"/>
</dbReference>
<name>A0A7Y6RF43_9GAMM</name>
<comment type="similarity">
    <text evidence="1">Belongs to the LysR transcriptional regulatory family.</text>
</comment>
<dbReference type="InterPro" id="IPR058163">
    <property type="entry name" value="LysR-type_TF_proteobact-type"/>
</dbReference>
<evidence type="ECO:0000256" key="4">
    <source>
        <dbReference type="ARBA" id="ARBA00023163"/>
    </source>
</evidence>
<sequence length="313" mass="35802">MTRRIPSTTALIAFEATARMGTLSRAASELCLTESAVSKQVSKLEDYLALKLFDRFHGRVTLSEAGKNYFIEVRKTLDKLEADTQSVINFHQGRKELRLAVLPTFSNKWLLPRLKSLSNSNLDIIVNISGRPDPFVFEESEFDAAIHFDHPNWTGCQKHTLFSEDLIAILNPSYFDGKDFEKNINKFPLLHKSSRDDAWKRWLSQTNIQHSSQTSGPRYDSFANVIEAVRSGMGVALVPKLYVAHELESGELFQCSSHVLRNEKTYILILPEREQLSVSLQMFVEWVKKEAHFFNLQRNKLEADTYPTNTIAM</sequence>
<keyword evidence="3" id="KW-0238">DNA-binding</keyword>
<dbReference type="Gene3D" id="1.10.10.10">
    <property type="entry name" value="Winged helix-like DNA-binding domain superfamily/Winged helix DNA-binding domain"/>
    <property type="match status" value="1"/>
</dbReference>